<feature type="chain" id="PRO_5046842021" evidence="1">
    <location>
        <begin position="25"/>
        <end position="607"/>
    </location>
</feature>
<evidence type="ECO:0000256" key="1">
    <source>
        <dbReference type="SAM" id="SignalP"/>
    </source>
</evidence>
<evidence type="ECO:0000313" key="3">
    <source>
        <dbReference type="EMBL" id="WOK09589.1"/>
    </source>
</evidence>
<feature type="signal peptide" evidence="1">
    <location>
        <begin position="1"/>
        <end position="24"/>
    </location>
</feature>
<accession>A0ABZ0IX67</accession>
<reference evidence="3 4" key="1">
    <citation type="journal article" date="2023" name="Microbiol. Resour. Announc.">
        <title>Complete Genome Sequence of Imperialibacter roseus strain P4T.</title>
        <authorList>
            <person name="Tizabi D.R."/>
            <person name="Bachvaroff T."/>
            <person name="Hill R.T."/>
        </authorList>
    </citation>
    <scope>NUCLEOTIDE SEQUENCE [LARGE SCALE GENOMIC DNA]</scope>
    <source>
        <strain evidence="3 4">P4T</strain>
    </source>
</reference>
<dbReference type="InterPro" id="IPR010496">
    <property type="entry name" value="AL/BT2_dom"/>
</dbReference>
<dbReference type="PROSITE" id="PS51257">
    <property type="entry name" value="PROKAR_LIPOPROTEIN"/>
    <property type="match status" value="1"/>
</dbReference>
<proteinExistence type="predicted"/>
<dbReference type="SUPFAM" id="SSF56988">
    <property type="entry name" value="Anthrax protective antigen"/>
    <property type="match status" value="1"/>
</dbReference>
<keyword evidence="1" id="KW-0732">Signal</keyword>
<dbReference type="Pfam" id="PF06439">
    <property type="entry name" value="3keto-disac_hyd"/>
    <property type="match status" value="1"/>
</dbReference>
<dbReference type="Gene3D" id="2.60.120.380">
    <property type="match status" value="1"/>
</dbReference>
<protein>
    <submittedName>
        <fullName evidence="3">PA14 domain-containing protein</fullName>
    </submittedName>
</protein>
<evidence type="ECO:0000259" key="2">
    <source>
        <dbReference type="PROSITE" id="PS51820"/>
    </source>
</evidence>
<dbReference type="PROSITE" id="PS51820">
    <property type="entry name" value="PA14"/>
    <property type="match status" value="1"/>
</dbReference>
<name>A0ABZ0IX67_9BACT</name>
<keyword evidence="4" id="KW-1185">Reference proteome</keyword>
<dbReference type="Pfam" id="PF07691">
    <property type="entry name" value="PA14"/>
    <property type="match status" value="1"/>
</dbReference>
<dbReference type="InterPro" id="IPR011658">
    <property type="entry name" value="PA14_dom"/>
</dbReference>
<sequence length="607" mass="67014">MRILRYFTLAVLTAFFLTSCSDHSAEESASVEVPDALPMKLVSLSDLSGFTDIGKEWAIAGEVLAVPGGFEAKAGSGSLVKSGKDSGQISSGIKHADLELEFSFALSEEADLKVVLLEQYPLIVSEFANGQQTEKSGGGIPVRIDSTQRTTVNALKMPGLWQTLRITFKAPRFGSDGRKTKNAIFSEVYLNGFLIQSGVEVKESILSPDNEESASGSFIFTAANNSVALKDIKYKSFGLEKLTLSDLEYSLYQGTWDKLPDFTTMTPAKTGKVDELSIVGLADGNDHYGVIFKGNLSVPNSGDYLFETLIDDGGDLIIDGQVVVHNDGEPGFGAVKGLVTLEKGVHTFQSSYFQDVWSSMLMIYYEGPEISRQSFGVNPYGGSGRKQEPMVVKPETEPRLVRSFLEYKNTRKTHPISVVTSERVNYSYDLLNGALIKGWKGAYADASEMWRGRGEPQLLKPLNFSIDFSDQIPVARLVTPSDKWPLENPEGFKMLGYDINEQGYPVVRYEMNGLKFEDSTRPSSDLKGISREINFTNPDSNGLHWFQIASGENIYQLSNGWYCVDGSYYIIVDEKADANVTNRFDKELILQLPNAPEKSSLTYSIVW</sequence>
<dbReference type="InterPro" id="IPR037524">
    <property type="entry name" value="PA14/GLEYA"/>
</dbReference>
<dbReference type="Gene3D" id="2.60.120.560">
    <property type="entry name" value="Exo-inulinase, domain 1"/>
    <property type="match status" value="1"/>
</dbReference>
<dbReference type="Proteomes" id="UP001302349">
    <property type="component" value="Chromosome"/>
</dbReference>
<dbReference type="RefSeq" id="WP_317492203.1">
    <property type="nucleotide sequence ID" value="NZ_CP136051.1"/>
</dbReference>
<feature type="domain" description="PA14" evidence="2">
    <location>
        <begin position="242"/>
        <end position="382"/>
    </location>
</feature>
<gene>
    <name evidence="3" type="ORF">RT717_13160</name>
</gene>
<organism evidence="3 4">
    <name type="scientific">Imperialibacter roseus</name>
    <dbReference type="NCBI Taxonomy" id="1324217"/>
    <lineage>
        <taxon>Bacteria</taxon>
        <taxon>Pseudomonadati</taxon>
        <taxon>Bacteroidota</taxon>
        <taxon>Cytophagia</taxon>
        <taxon>Cytophagales</taxon>
        <taxon>Flammeovirgaceae</taxon>
        <taxon>Imperialibacter</taxon>
    </lineage>
</organism>
<evidence type="ECO:0000313" key="4">
    <source>
        <dbReference type="Proteomes" id="UP001302349"/>
    </source>
</evidence>
<dbReference type="EMBL" id="CP136051">
    <property type="protein sequence ID" value="WOK09589.1"/>
    <property type="molecule type" value="Genomic_DNA"/>
</dbReference>
<dbReference type="SMART" id="SM00758">
    <property type="entry name" value="PA14"/>
    <property type="match status" value="1"/>
</dbReference>